<organism evidence="4 5">
    <name type="scientific">Trichogramma brassicae</name>
    <dbReference type="NCBI Taxonomy" id="86971"/>
    <lineage>
        <taxon>Eukaryota</taxon>
        <taxon>Metazoa</taxon>
        <taxon>Ecdysozoa</taxon>
        <taxon>Arthropoda</taxon>
        <taxon>Hexapoda</taxon>
        <taxon>Insecta</taxon>
        <taxon>Pterygota</taxon>
        <taxon>Neoptera</taxon>
        <taxon>Endopterygota</taxon>
        <taxon>Hymenoptera</taxon>
        <taxon>Apocrita</taxon>
        <taxon>Proctotrupomorpha</taxon>
        <taxon>Chalcidoidea</taxon>
        <taxon>Trichogrammatidae</taxon>
        <taxon>Trichogramma</taxon>
    </lineage>
</organism>
<feature type="compositionally biased region" description="Basic and acidic residues" evidence="3">
    <location>
        <begin position="596"/>
        <end position="612"/>
    </location>
</feature>
<evidence type="ECO:0000256" key="2">
    <source>
        <dbReference type="ARBA" id="ARBA00022737"/>
    </source>
</evidence>
<evidence type="ECO:0000256" key="3">
    <source>
        <dbReference type="SAM" id="MobiDB-lite"/>
    </source>
</evidence>
<evidence type="ECO:0000313" key="5">
    <source>
        <dbReference type="Proteomes" id="UP000479190"/>
    </source>
</evidence>
<dbReference type="Gene3D" id="2.120.10.80">
    <property type="entry name" value="Kelch-type beta propeller"/>
    <property type="match status" value="1"/>
</dbReference>
<reference evidence="4 5" key="1">
    <citation type="submission" date="2020-02" db="EMBL/GenBank/DDBJ databases">
        <authorList>
            <person name="Ferguson B K."/>
        </authorList>
    </citation>
    <scope>NUCLEOTIDE SEQUENCE [LARGE SCALE GENOMIC DNA]</scope>
</reference>
<dbReference type="SUPFAM" id="SSF117281">
    <property type="entry name" value="Kelch motif"/>
    <property type="match status" value="1"/>
</dbReference>
<feature type="region of interest" description="Disordered" evidence="3">
    <location>
        <begin position="584"/>
        <end position="624"/>
    </location>
</feature>
<gene>
    <name evidence="4" type="ORF">TBRA_LOCUS7024</name>
</gene>
<dbReference type="EMBL" id="CADCXV010000771">
    <property type="protein sequence ID" value="CAB0035126.1"/>
    <property type="molecule type" value="Genomic_DNA"/>
</dbReference>
<evidence type="ECO:0000313" key="4">
    <source>
        <dbReference type="EMBL" id="CAB0035126.1"/>
    </source>
</evidence>
<dbReference type="InterPro" id="IPR051568">
    <property type="entry name" value="LZTR1/Attractin"/>
</dbReference>
<proteinExistence type="predicted"/>
<keyword evidence="5" id="KW-1185">Reference proteome</keyword>
<dbReference type="PANTHER" id="PTHR46376">
    <property type="entry name" value="LEUCINE-ZIPPER-LIKE TRANSCRIPTIONAL REGULATOR 1"/>
    <property type="match status" value="1"/>
</dbReference>
<dbReference type="GO" id="GO:0005794">
    <property type="term" value="C:Golgi apparatus"/>
    <property type="evidence" value="ECO:0007669"/>
    <property type="project" value="TreeGrafter"/>
</dbReference>
<accession>A0A6H5IF67</accession>
<dbReference type="AlphaFoldDB" id="A0A6H5IF67"/>
<feature type="region of interest" description="Disordered" evidence="3">
    <location>
        <begin position="252"/>
        <end position="281"/>
    </location>
</feature>
<evidence type="ECO:0000256" key="1">
    <source>
        <dbReference type="ARBA" id="ARBA00022441"/>
    </source>
</evidence>
<dbReference type="OrthoDB" id="432528at2759"/>
<sequence>MAYTSSLVLATTIFPTFSTISPRLRVQVFYFKFFLRWLMDTRLSRFQKNKSTTFAAAMGEKNRKLEKVNLNSCPSIPSGMKLEGERSSLAGRASAMGSSRPPASRSKWAATSHPRGCIDSYFGQSTRVVKITNVTSAKRNLDRNRICLDTKKKFTKVGKITHATILFQCQLQNFKFLPSCRTFHQCVLTNSGRRCATAERCLCSTGCRCTTLYERRSARWNISGRIVIKPLRIGRMSRERERERKRQVYTYNQRSCDTRSRKPANRRRRIADGHTRGWGQSSSALSFSLTCFKEEDDSSLAKNVLRGRGRFNVVLACDARRGYGTDSGQADMWSSVTAAGVENGPAPPSRSKHSALCWPAMFICSAGAMAICRSKISGATVSLPLILKRCEKFGLIKKTCDGQYHMVDAWVKMEDAPRPSCCDCENCHGGCGYCPKRRGRGAESRWEELRPTGEKPPALQEHSTVAYKDCLYVFGGELGFSAGTETPLWCYSIKHSAVLHGDFMYIYGGMTDLQERSDCWRWDAKAASWCLLRAKTGPGPLHGHAACRLPSCMLIFGGESGGSATNELWRFHFASDSRHRDLGAIDVSRTQASTSSRERRAHDFRTADKQQRDQQQQQHQQLRHEQRLLSAPHEEQSAQRQLQVLRLRALEFARSSATSASELSARDIQTFADQFVALEPSQQVQLLGAERTG</sequence>
<dbReference type="InterPro" id="IPR015915">
    <property type="entry name" value="Kelch-typ_b-propeller"/>
</dbReference>
<dbReference type="Proteomes" id="UP000479190">
    <property type="component" value="Unassembled WGS sequence"/>
</dbReference>
<feature type="region of interest" description="Disordered" evidence="3">
    <location>
        <begin position="91"/>
        <end position="110"/>
    </location>
</feature>
<keyword evidence="2" id="KW-0677">Repeat</keyword>
<keyword evidence="1" id="KW-0880">Kelch repeat</keyword>
<protein>
    <submittedName>
        <fullName evidence="4">Uncharacterized protein</fullName>
    </submittedName>
</protein>
<dbReference type="PANTHER" id="PTHR46376:SF1">
    <property type="entry name" value="LEUCINE-ZIPPER-LIKE TRANSCRIPTIONAL REGULATOR 1"/>
    <property type="match status" value="1"/>
</dbReference>
<name>A0A6H5IF67_9HYME</name>